<dbReference type="STRING" id="152573.SAMN04488051_106278"/>
<sequence>MTLAASTYFEHLKAYVNSEYVVHDGSDGKVILTEKYFRPEDPKPQKRNIELMLPGSGMAFKLDHDEFETKRGKTKPALFHFLDDQGKPWAKRCDFVIFYVRGQRFCADCIEFKSKSLTAEKIVPQLKAGACWVHSLKRTIEHYTGDKRKIHLRKFVFAENDNPDAYLEPNRQLRADPSIRYYHFDEVHGQALAELQNTSVQEI</sequence>
<accession>A0A1H4E8F0</accession>
<dbReference type="EMBL" id="FNRM01000006">
    <property type="protein sequence ID" value="SEA81331.1"/>
    <property type="molecule type" value="Genomic_DNA"/>
</dbReference>
<proteinExistence type="predicted"/>
<keyword evidence="2" id="KW-1185">Reference proteome</keyword>
<protein>
    <submittedName>
        <fullName evidence="1">Uncharacterized protein</fullName>
    </submittedName>
</protein>
<dbReference type="RefSeq" id="WP_091343642.1">
    <property type="nucleotide sequence ID" value="NZ_FNRM01000006.1"/>
</dbReference>
<dbReference type="AlphaFoldDB" id="A0A1H4E8F0"/>
<reference evidence="1 2" key="1">
    <citation type="submission" date="2016-10" db="EMBL/GenBank/DDBJ databases">
        <authorList>
            <person name="de Groot N.N."/>
        </authorList>
    </citation>
    <scope>NUCLEOTIDE SEQUENCE [LARGE SCALE GENOMIC DNA]</scope>
    <source>
        <strain evidence="1 2">CGMCC 1.3430</strain>
    </source>
</reference>
<evidence type="ECO:0000313" key="1">
    <source>
        <dbReference type="EMBL" id="SEA81331.1"/>
    </source>
</evidence>
<gene>
    <name evidence="1" type="ORF">SAMN04488051_106278</name>
</gene>
<dbReference type="Proteomes" id="UP000198773">
    <property type="component" value="Unassembled WGS sequence"/>
</dbReference>
<dbReference type="OrthoDB" id="7056767at2"/>
<organism evidence="1 2">
    <name type="scientific">Alkalimonas amylolytica</name>
    <dbReference type="NCBI Taxonomy" id="152573"/>
    <lineage>
        <taxon>Bacteria</taxon>
        <taxon>Pseudomonadati</taxon>
        <taxon>Pseudomonadota</taxon>
        <taxon>Gammaproteobacteria</taxon>
        <taxon>Alkalimonas</taxon>
    </lineage>
</organism>
<name>A0A1H4E8F0_ALKAM</name>
<evidence type="ECO:0000313" key="2">
    <source>
        <dbReference type="Proteomes" id="UP000198773"/>
    </source>
</evidence>